<protein>
    <submittedName>
        <fullName evidence="2">Glycosyltransferase family 2 protein</fullName>
    </submittedName>
</protein>
<evidence type="ECO:0000313" key="3">
    <source>
        <dbReference type="Proteomes" id="UP001562457"/>
    </source>
</evidence>
<evidence type="ECO:0000313" key="2">
    <source>
        <dbReference type="EMBL" id="GAB0172330.1"/>
    </source>
</evidence>
<dbReference type="PANTHER" id="PTHR22916">
    <property type="entry name" value="GLYCOSYLTRANSFERASE"/>
    <property type="match status" value="1"/>
</dbReference>
<dbReference type="InterPro" id="IPR001173">
    <property type="entry name" value="Glyco_trans_2-like"/>
</dbReference>
<dbReference type="Pfam" id="PF00535">
    <property type="entry name" value="Glycos_transf_2"/>
    <property type="match status" value="1"/>
</dbReference>
<proteinExistence type="predicted"/>
<dbReference type="EMBL" id="BAAFHN010000004">
    <property type="protein sequence ID" value="GAB0172330.1"/>
    <property type="molecule type" value="Genomic_DNA"/>
</dbReference>
<reference evidence="2 3" key="1">
    <citation type="submission" date="2024-06" db="EMBL/GenBank/DDBJ databases">
        <title>Draft genome sequence of Helicobacter trogontum NHP16-4001.</title>
        <authorList>
            <person name="Rimbara E."/>
            <person name="Suzuki M."/>
        </authorList>
    </citation>
    <scope>NUCLEOTIDE SEQUENCE [LARGE SCALE GENOMIC DNA]</scope>
    <source>
        <strain evidence="2 3">NHP16-4001</strain>
    </source>
</reference>
<dbReference type="InterPro" id="IPR029044">
    <property type="entry name" value="Nucleotide-diphossugar_trans"/>
</dbReference>
<dbReference type="PANTHER" id="PTHR22916:SF3">
    <property type="entry name" value="UDP-GLCNAC:BETAGAL BETA-1,3-N-ACETYLGLUCOSAMINYLTRANSFERASE-LIKE PROTEIN 1"/>
    <property type="match status" value="1"/>
</dbReference>
<gene>
    <name evidence="2" type="ORF">NHP164001_03430</name>
</gene>
<dbReference type="Proteomes" id="UP001562457">
    <property type="component" value="Unassembled WGS sequence"/>
</dbReference>
<dbReference type="RefSeq" id="WP_278870379.1">
    <property type="nucleotide sequence ID" value="NZ_BAAFHN010000004.1"/>
</dbReference>
<dbReference type="Gene3D" id="3.90.550.10">
    <property type="entry name" value="Spore Coat Polysaccharide Biosynthesis Protein SpsA, Chain A"/>
    <property type="match status" value="1"/>
</dbReference>
<dbReference type="CDD" id="cd00761">
    <property type="entry name" value="Glyco_tranf_GTA_type"/>
    <property type="match status" value="1"/>
</dbReference>
<name>A0ABQ0D279_9HELI</name>
<keyword evidence="3" id="KW-1185">Reference proteome</keyword>
<accession>A0ABQ0D279</accession>
<dbReference type="SUPFAM" id="SSF53448">
    <property type="entry name" value="Nucleotide-diphospho-sugar transferases"/>
    <property type="match status" value="1"/>
</dbReference>
<comment type="caution">
    <text evidence="2">The sequence shown here is derived from an EMBL/GenBank/DDBJ whole genome shotgun (WGS) entry which is preliminary data.</text>
</comment>
<sequence>MQEHTMLTIILPTFNKKDYIAQTLDSIFMQKTTYSYQIIIADDASNDGTLDIVRQYSLKYPKAIKILESNCNQKLFKNIVRAYEITKTEYFCVLDPDDYWIDEEKIQKALDFLEQNKDFTIYFQNTHMLYDNGETKEYIGCKEEKISTFDDYLNERAILGHTSSCIFRNVVFKEGLPTHLQTLQYESNEVSYRGDSFRNLIHMYKGKAMYKPQVDSIYRIHKEGIWQSLNTSKQMLIGCIFHKDMYFYFDKQHMELLFFSYRLYERFLQRDNLEMLFTIKHADFISLMNELYGLHEIYKPSLNQLKVEKKPKTLKYKLFLSLHKFLHKKLTTKGFL</sequence>
<organism evidence="2 3">
    <name type="scientific">Helicobacter trogontum</name>
    <dbReference type="NCBI Taxonomy" id="50960"/>
    <lineage>
        <taxon>Bacteria</taxon>
        <taxon>Pseudomonadati</taxon>
        <taxon>Campylobacterota</taxon>
        <taxon>Epsilonproteobacteria</taxon>
        <taxon>Campylobacterales</taxon>
        <taxon>Helicobacteraceae</taxon>
        <taxon>Helicobacter</taxon>
    </lineage>
</organism>
<feature type="domain" description="Glycosyltransferase 2-like" evidence="1">
    <location>
        <begin position="8"/>
        <end position="129"/>
    </location>
</feature>
<evidence type="ECO:0000259" key="1">
    <source>
        <dbReference type="Pfam" id="PF00535"/>
    </source>
</evidence>